<accession>C0NT41</accession>
<dbReference type="InParanoid" id="C0NT41"/>
<proteinExistence type="predicted"/>
<dbReference type="HOGENOM" id="CLU_1969918_0_0_1"/>
<dbReference type="AlphaFoldDB" id="C0NT41"/>
<dbReference type="EMBL" id="GG663371">
    <property type="protein sequence ID" value="EEH05202.1"/>
    <property type="molecule type" value="Genomic_DNA"/>
</dbReference>
<evidence type="ECO:0000313" key="2">
    <source>
        <dbReference type="Proteomes" id="UP000001631"/>
    </source>
</evidence>
<keyword evidence="2" id="KW-1185">Reference proteome</keyword>
<protein>
    <submittedName>
        <fullName evidence="1">Uncharacterized protein</fullName>
    </submittedName>
</protein>
<evidence type="ECO:0000313" key="1">
    <source>
        <dbReference type="EMBL" id="EEH05202.1"/>
    </source>
</evidence>
<organism evidence="1 2">
    <name type="scientific">Ajellomyces capsulatus (strain G186AR / H82 / ATCC MYA-2454 / RMSCC 2432)</name>
    <name type="common">Darling's disease fungus</name>
    <name type="synonym">Histoplasma capsulatum</name>
    <dbReference type="NCBI Taxonomy" id="447093"/>
    <lineage>
        <taxon>Eukaryota</taxon>
        <taxon>Fungi</taxon>
        <taxon>Dikarya</taxon>
        <taxon>Ascomycota</taxon>
        <taxon>Pezizomycotina</taxon>
        <taxon>Eurotiomycetes</taxon>
        <taxon>Eurotiomycetidae</taxon>
        <taxon>Onygenales</taxon>
        <taxon>Ajellomycetaceae</taxon>
        <taxon>Histoplasma</taxon>
    </lineage>
</organism>
<sequence length="127" mass="13883">MPKVFTGARAIHRQSLSIGFKASQYLKAALKQDRFPKAQSGRWNIKAVPLLLSVPLSSGSTDPVQGTQALCQFVSRIRLNRGNMLSLYMTDLLSQFPSRNSEFPSTLAVASSIGCYMSGSIWVCSPI</sequence>
<dbReference type="Proteomes" id="UP000001631">
    <property type="component" value="Unassembled WGS sequence"/>
</dbReference>
<reference evidence="1" key="1">
    <citation type="submission" date="2009-02" db="EMBL/GenBank/DDBJ databases">
        <title>The Genome Sequence of Ajellomyces capsulatus strain G186AR.</title>
        <authorList>
            <consortium name="The Broad Institute Genome Sequencing Platform"/>
            <person name="Champion M."/>
            <person name="Cuomo C."/>
            <person name="Ma L.-J."/>
            <person name="Henn M.R."/>
            <person name="Sil A."/>
            <person name="Goldman B."/>
            <person name="Young S.K."/>
            <person name="Kodira C.D."/>
            <person name="Zeng Q."/>
            <person name="Koehrsen M."/>
            <person name="Alvarado L."/>
            <person name="Berlin A."/>
            <person name="Borenstein D."/>
            <person name="Chen Z."/>
            <person name="Engels R."/>
            <person name="Freedman E."/>
            <person name="Gellesch M."/>
            <person name="Goldberg J."/>
            <person name="Griggs A."/>
            <person name="Gujja S."/>
            <person name="Heiman D."/>
            <person name="Hepburn T."/>
            <person name="Howarth C."/>
            <person name="Jen D."/>
            <person name="Larson L."/>
            <person name="Lewis B."/>
            <person name="Mehta T."/>
            <person name="Park D."/>
            <person name="Pearson M."/>
            <person name="Roberts A."/>
            <person name="Saif S."/>
            <person name="Shea T."/>
            <person name="Shenoy N."/>
            <person name="Sisk P."/>
            <person name="Stolte C."/>
            <person name="Sykes S."/>
            <person name="Walk T."/>
            <person name="White J."/>
            <person name="Yandava C."/>
            <person name="Klein B."/>
            <person name="McEwen J.G."/>
            <person name="Puccia R."/>
            <person name="Goldman G.H."/>
            <person name="Felipe M.S."/>
            <person name="Nino-Vega G."/>
            <person name="San-Blas G."/>
            <person name="Taylor J."/>
            <person name="Mendoza L."/>
            <person name="Galagan J."/>
            <person name="Nusbaum C."/>
            <person name="Birren B."/>
        </authorList>
    </citation>
    <scope>NUCLEOTIDE SEQUENCE</scope>
    <source>
        <strain evidence="1">G186AR</strain>
    </source>
</reference>
<dbReference type="GeneID" id="69039337"/>
<dbReference type="RefSeq" id="XP_045285683.1">
    <property type="nucleotide sequence ID" value="XM_045433370.1"/>
</dbReference>
<name>C0NT41_AJECG</name>
<gene>
    <name evidence="1" type="ORF">HCBG_06321</name>
</gene>